<evidence type="ECO:0000259" key="21">
    <source>
        <dbReference type="Pfam" id="PF04108"/>
    </source>
</evidence>
<feature type="compositionally biased region" description="Basic and acidic residues" evidence="20">
    <location>
        <begin position="1428"/>
        <end position="1438"/>
    </location>
</feature>
<dbReference type="InterPro" id="IPR019460">
    <property type="entry name" value="Atg11_C"/>
</dbReference>
<evidence type="ECO:0000256" key="10">
    <source>
        <dbReference type="ARBA" id="ARBA00023015"/>
    </source>
</evidence>
<keyword evidence="15" id="KW-0131">Cell cycle</keyword>
<dbReference type="GO" id="GO:0000045">
    <property type="term" value="P:autophagosome assembly"/>
    <property type="evidence" value="ECO:0007669"/>
    <property type="project" value="InterPro"/>
</dbReference>
<evidence type="ECO:0000256" key="12">
    <source>
        <dbReference type="ARBA" id="ARBA00023163"/>
    </source>
</evidence>
<evidence type="ECO:0000256" key="11">
    <source>
        <dbReference type="ARBA" id="ARBA00023054"/>
    </source>
</evidence>
<evidence type="ECO:0000256" key="3">
    <source>
        <dbReference type="ARBA" id="ARBA00004371"/>
    </source>
</evidence>
<dbReference type="GO" id="GO:0005634">
    <property type="term" value="C:nucleus"/>
    <property type="evidence" value="ECO:0007669"/>
    <property type="project" value="UniProtKB-SubCell"/>
</dbReference>
<dbReference type="GO" id="GO:0060090">
    <property type="term" value="F:molecular adaptor activity"/>
    <property type="evidence" value="ECO:0007669"/>
    <property type="project" value="TreeGrafter"/>
</dbReference>
<keyword evidence="7" id="KW-0597">Phosphoprotein</keyword>
<evidence type="ECO:0000256" key="2">
    <source>
        <dbReference type="ARBA" id="ARBA00004329"/>
    </source>
</evidence>
<evidence type="ECO:0000256" key="4">
    <source>
        <dbReference type="ARBA" id="ARBA00004514"/>
    </source>
</evidence>
<evidence type="ECO:0000256" key="19">
    <source>
        <dbReference type="SAM" id="Coils"/>
    </source>
</evidence>
<keyword evidence="12" id="KW-0804">Transcription</keyword>
<keyword evidence="13" id="KW-0458">Lysosome</keyword>
<feature type="coiled-coil region" evidence="19">
    <location>
        <begin position="793"/>
        <end position="846"/>
    </location>
</feature>
<evidence type="ECO:0000256" key="13">
    <source>
        <dbReference type="ARBA" id="ARBA00023228"/>
    </source>
</evidence>
<evidence type="ECO:0000256" key="14">
    <source>
        <dbReference type="ARBA" id="ARBA00023242"/>
    </source>
</evidence>
<feature type="compositionally biased region" description="Low complexity" evidence="20">
    <location>
        <begin position="1361"/>
        <end position="1375"/>
    </location>
</feature>
<evidence type="ECO:0000256" key="8">
    <source>
        <dbReference type="ARBA" id="ARBA00022927"/>
    </source>
</evidence>
<comment type="subcellular location">
    <subcellularLocation>
        <location evidence="4">Cytoplasm</location>
        <location evidence="4">Cytosol</location>
    </subcellularLocation>
    <subcellularLocation>
        <location evidence="3">Lysosome</location>
    </subcellularLocation>
    <subcellularLocation>
        <location evidence="1">Nucleus</location>
    </subcellularLocation>
    <subcellularLocation>
        <location evidence="2">Preautophagosomal structure</location>
    </subcellularLocation>
</comment>
<evidence type="ECO:0000256" key="9">
    <source>
        <dbReference type="ARBA" id="ARBA00023006"/>
    </source>
</evidence>
<keyword evidence="9" id="KW-0072">Autophagy</keyword>
<feature type="domain" description="Autophagy protein ATG17-like" evidence="21">
    <location>
        <begin position="112"/>
        <end position="558"/>
    </location>
</feature>
<feature type="region of interest" description="Disordered" evidence="20">
    <location>
        <begin position="1356"/>
        <end position="1375"/>
    </location>
</feature>
<feature type="coiled-coil region" evidence="19">
    <location>
        <begin position="890"/>
        <end position="969"/>
    </location>
</feature>
<evidence type="ECO:0000256" key="17">
    <source>
        <dbReference type="ARBA" id="ARBA00069790"/>
    </source>
</evidence>
<evidence type="ECO:0000256" key="15">
    <source>
        <dbReference type="ARBA" id="ARBA00023306"/>
    </source>
</evidence>
<dbReference type="GO" id="GO:0005829">
    <property type="term" value="C:cytosol"/>
    <property type="evidence" value="ECO:0007669"/>
    <property type="project" value="UniProtKB-SubCell"/>
</dbReference>
<dbReference type="CTD" id="40700"/>
<evidence type="ECO:0000256" key="1">
    <source>
        <dbReference type="ARBA" id="ARBA00004123"/>
    </source>
</evidence>
<dbReference type="GO" id="GO:0005764">
    <property type="term" value="C:lysosome"/>
    <property type="evidence" value="ECO:0007669"/>
    <property type="project" value="UniProtKB-SubCell"/>
</dbReference>
<feature type="region of interest" description="Disordered" evidence="20">
    <location>
        <begin position="1418"/>
        <end position="1444"/>
    </location>
</feature>
<dbReference type="Proteomes" id="UP000504634">
    <property type="component" value="Unplaced"/>
</dbReference>
<evidence type="ECO:0000256" key="5">
    <source>
        <dbReference type="ARBA" id="ARBA00022448"/>
    </source>
</evidence>
<feature type="region of interest" description="Disordered" evidence="20">
    <location>
        <begin position="243"/>
        <end position="283"/>
    </location>
</feature>
<dbReference type="GO" id="GO:0015031">
    <property type="term" value="P:protein transport"/>
    <property type="evidence" value="ECO:0007669"/>
    <property type="project" value="UniProtKB-KW"/>
</dbReference>
<dbReference type="GO" id="GO:0034517">
    <property type="term" value="P:ribophagy"/>
    <property type="evidence" value="ECO:0007669"/>
    <property type="project" value="TreeGrafter"/>
</dbReference>
<feature type="compositionally biased region" description="Low complexity" evidence="20">
    <location>
        <begin position="1264"/>
        <end position="1281"/>
    </location>
</feature>
<evidence type="ECO:0000256" key="6">
    <source>
        <dbReference type="ARBA" id="ARBA00022490"/>
    </source>
</evidence>
<gene>
    <name evidence="24 25" type="primary">LOC115625062</name>
</gene>
<dbReference type="GO" id="GO:0061709">
    <property type="term" value="P:reticulophagy"/>
    <property type="evidence" value="ECO:0007669"/>
    <property type="project" value="TreeGrafter"/>
</dbReference>
<dbReference type="Pfam" id="PF04108">
    <property type="entry name" value="ATG17_like"/>
    <property type="match status" value="1"/>
</dbReference>
<keyword evidence="5" id="KW-0813">Transport</keyword>
<dbReference type="GO" id="GO:0034727">
    <property type="term" value="P:piecemeal microautophagy of the nucleus"/>
    <property type="evidence" value="ECO:0007669"/>
    <property type="project" value="TreeGrafter"/>
</dbReference>
<dbReference type="RefSeq" id="XP_030375795.1">
    <property type="nucleotide sequence ID" value="XM_030519935.1"/>
</dbReference>
<dbReference type="GeneID" id="115625062"/>
<feature type="region of interest" description="Disordered" evidence="20">
    <location>
        <begin position="1264"/>
        <end position="1288"/>
    </location>
</feature>
<keyword evidence="11 19" id="KW-0175">Coiled coil</keyword>
<evidence type="ECO:0000313" key="23">
    <source>
        <dbReference type="Proteomes" id="UP000504634"/>
    </source>
</evidence>
<dbReference type="CDD" id="cd17060">
    <property type="entry name" value="Ubl_RB1CC1"/>
    <property type="match status" value="1"/>
</dbReference>
<feature type="domain" description="Autophagy-related protein 11 C-terminal" evidence="22">
    <location>
        <begin position="1029"/>
        <end position="1143"/>
    </location>
</feature>
<dbReference type="PANTHER" id="PTHR13222">
    <property type="entry name" value="RB1-INDUCIBLE COILED-COIL"/>
    <property type="match status" value="1"/>
</dbReference>
<evidence type="ECO:0000313" key="25">
    <source>
        <dbReference type="RefSeq" id="XP_030375796.1"/>
    </source>
</evidence>
<evidence type="ECO:0000259" key="22">
    <source>
        <dbReference type="Pfam" id="PF10377"/>
    </source>
</evidence>
<dbReference type="GO" id="GO:0034045">
    <property type="term" value="C:phagophore assembly site membrane"/>
    <property type="evidence" value="ECO:0007669"/>
    <property type="project" value="TreeGrafter"/>
</dbReference>
<keyword evidence="14" id="KW-0539">Nucleus</keyword>
<dbReference type="Gene3D" id="3.10.20.90">
    <property type="entry name" value="Phosphatidylinositol 3-kinase Catalytic Subunit, Chain A, domain 1"/>
    <property type="match status" value="1"/>
</dbReference>
<evidence type="ECO:0000256" key="20">
    <source>
        <dbReference type="SAM" id="MobiDB-lite"/>
    </source>
</evidence>
<protein>
    <recommendedName>
        <fullName evidence="17">RB1-inducible coiled-coil protein 1</fullName>
    </recommendedName>
    <alternativeName>
        <fullName evidence="18">FAK family kinase-interacting protein of 200 kDa</fullName>
    </alternativeName>
</protein>
<dbReference type="RefSeq" id="XP_030375796.1">
    <property type="nucleotide sequence ID" value="XM_030519936.1"/>
</dbReference>
<dbReference type="OrthoDB" id="447953at2759"/>
<accession>A0A6J2TGF5</accession>
<keyword evidence="8" id="KW-0653">Protein transport</keyword>
<comment type="function">
    <text evidence="16">Involved in autophagy. Regulates early events but also late events of autophagosome formation through direct interaction with Atg16L1. Required for the formation of the autophagosome-like double-membrane structure that surrounds the Salmonella-containing vacuole (SCV) during S.typhimurium infection and subsequent xenophagy. Involved in repair of DNA damage caused by ionizing radiation, which subsequently improves cell survival by decreasing apoptosis. Inhibits PTK2/FAK1 and PTK2B/PYK2 kinase activity, affecting their downstream signaling pathways. Plays a role as a modulator of TGF-beta-signaling by restricting substrate specificity of RNF111. Functions as a DNA-binding transcription factor. Is a potent regulator of the RB1 pathway through induction of RB1 expression. Plays a crucial role in muscular differentiation. Plays an indispensable role in fetal hematopoiesis and in the regulation of neuronal homeostasis.</text>
</comment>
<dbReference type="Pfam" id="PF10377">
    <property type="entry name" value="ATG11"/>
    <property type="match status" value="1"/>
</dbReference>
<dbReference type="GO" id="GO:0031090">
    <property type="term" value="C:organelle membrane"/>
    <property type="evidence" value="ECO:0007669"/>
    <property type="project" value="UniProtKB-ARBA"/>
</dbReference>
<dbReference type="InterPro" id="IPR040040">
    <property type="entry name" value="ATG11"/>
</dbReference>
<dbReference type="FunFam" id="3.10.20.90:FF:000049">
    <property type="entry name" value="RB1-inducible coiled-coil protein 1 isoform X1"/>
    <property type="match status" value="1"/>
</dbReference>
<dbReference type="GO" id="GO:0008285">
    <property type="term" value="P:negative regulation of cell population proliferation"/>
    <property type="evidence" value="ECO:0007669"/>
    <property type="project" value="UniProtKB-ARBA"/>
</dbReference>
<dbReference type="InterPro" id="IPR045326">
    <property type="entry name" value="ATG17-like_dom"/>
</dbReference>
<reference evidence="24 25" key="1">
    <citation type="submission" date="2025-04" db="UniProtKB">
        <authorList>
            <consortium name="RefSeq"/>
        </authorList>
    </citation>
    <scope>IDENTIFICATION</scope>
    <source>
        <strain evidence="24 25">11010-0011.00</strain>
        <tissue evidence="24 25">Whole body</tissue>
    </source>
</reference>
<dbReference type="GO" id="GO:0000422">
    <property type="term" value="P:autophagy of mitochondrion"/>
    <property type="evidence" value="ECO:0007669"/>
    <property type="project" value="TreeGrafter"/>
</dbReference>
<evidence type="ECO:0000256" key="18">
    <source>
        <dbReference type="ARBA" id="ARBA00080154"/>
    </source>
</evidence>
<name>A0A6J2TGF5_DROLE</name>
<keyword evidence="23" id="KW-1185">Reference proteome</keyword>
<dbReference type="PANTHER" id="PTHR13222:SF1">
    <property type="entry name" value="RB1-INDUCIBLE COILED-COIL PROTEIN 1"/>
    <property type="match status" value="1"/>
</dbReference>
<dbReference type="GO" id="GO:1990316">
    <property type="term" value="C:Atg1/ULK1 kinase complex"/>
    <property type="evidence" value="ECO:0007669"/>
    <property type="project" value="TreeGrafter"/>
</dbReference>
<evidence type="ECO:0000256" key="7">
    <source>
        <dbReference type="ARBA" id="ARBA00022553"/>
    </source>
</evidence>
<dbReference type="GO" id="GO:0019901">
    <property type="term" value="F:protein kinase binding"/>
    <property type="evidence" value="ECO:0007669"/>
    <property type="project" value="UniProtKB-ARBA"/>
</dbReference>
<proteinExistence type="predicted"/>
<dbReference type="GO" id="GO:0061723">
    <property type="term" value="P:glycophagy"/>
    <property type="evidence" value="ECO:0007669"/>
    <property type="project" value="TreeGrafter"/>
</dbReference>
<sequence length="1444" mass="161925">MLYVFHVEVGRMLSFDMTVALSSVENLKETIQRLHGIPAANIVLLVSGGEMLTQSTQVSYYSAGTDTNPIYMLITGDERPPPTIANTDADVELRRQVEESHKLPPVMETVRQRSHLAQQMRELARKEENVCERLVHDQHLQQQGWSAVVANMEDLTNEFRDRFHNFCLSFDRHLQKRPAYLNLLLHFGDDLKKLSRIPILPGLMALAEADFHGFDELLDNDDVFSRSQMQQTSVVATATTASGAAGEQIDGDTATTLTESAGGDVDKSSTSPNKKLKMEDEEVTNTTTAALTATDDQAERISQTSTTSSNLARRLNLNLLQWITSKGNHNALQLMSDECVQGLETFNEDIYEKLKQEVRNIIKLAEQSDVKEIKGLSDRLCKLEEFKYKIKKMVQDQKEQATSLQQNESRALNLRDNSVLPDLCLSHKSQLQVMLENHIKIREHCRCISNSKEELGKNLHTRLKRIVWIENGMSEFDNRLLFYHRCLKRAERHINIIEQIHRAPSTYVAAVTEVVRRKIFSDEFRLWASRLAIDFDRIHGEEIRRRLEFNANFDGHFLNILFPGMGDMPPAFANEHPLSFDTRLPNLTRSDIDMLTTHLPELTPDVQLPDMGPVIEFFVSRSGEQQRERMEQLLREQVAAAVELMEKSPVLQNQRLNELRGTAACDDSQTDTETEFEKVVQEDQVVATIMTTSVGTSTCAPVEHMARSTLTEETEVSMRGEAERKRARIDAMSKLAIECLRTARCNLDTFRSDAQGYQDELRSELQLLQDKWNVLRMQCEAREEDVAAQAADAQALNIKCATLEAQAEELRDQLKTAQLEKQAAVAEAREELIHEHKTEIESLRCRFKLMTSMERSPSDTSLEKLERPTSSASGGGAGGIDVEQLLLQQRIEMEAQRERAISEAVEAERSLWQSRVLPLNSESVMANVNILKDMLEDKERQLDMLREQNKVLTQENFQLKTRLDVLTNEDGNSWLKEKIEYLNRDKCRLEEELNQEKVRRQEMETSVAAMKCSTYEQHGGASGSSLIRSKSSSASQRYITLEGCAKGDLVFVVWSMRHGQFMVVQDSNTLYFVHGDSLTALQLSTPPAPVEGVNAGAITEVNQIPIPYYAIGRVIDKEYCQARKDENRYRVIKGSKFYRIKLSPLLTRSSERRLQSLTSGISRSISDTLPQQLSGGNAGLPAIRDVPDSAIVVTSSTRPSVGAQLTFKERTMSISSVNEEDDESASLLSERCRYISVSEEDEMLAAGGTAAVAPAPTIAAATQLKQQHLQPQQQQQQQKPHSVITEQPTASSKLKLDLLLASADIVTQSPTQQQDVEVDAESESALVATTIINTDTNNIITISATSTTTMQAEIDPNANPTTTTNLDTSTTQSTSKIFEPTQTTTTPTMATTTTIPPTVNVDIVDPVLSTAPMLPMSIGTTISEDSDEYRSLEGKDEADFPISE</sequence>
<keyword evidence="10" id="KW-0805">Transcription regulation</keyword>
<evidence type="ECO:0000256" key="16">
    <source>
        <dbReference type="ARBA" id="ARBA00053494"/>
    </source>
</evidence>
<evidence type="ECO:0000313" key="24">
    <source>
        <dbReference type="RefSeq" id="XP_030375795.1"/>
    </source>
</evidence>
<keyword evidence="6" id="KW-0963">Cytoplasm</keyword>
<feature type="region of interest" description="Disordered" evidence="20">
    <location>
        <begin position="854"/>
        <end position="879"/>
    </location>
</feature>
<organism evidence="23 25">
    <name type="scientific">Drosophila lebanonensis</name>
    <name type="common">Fruit fly</name>
    <name type="synonym">Scaptodrosophila lebanonensis</name>
    <dbReference type="NCBI Taxonomy" id="7225"/>
    <lineage>
        <taxon>Eukaryota</taxon>
        <taxon>Metazoa</taxon>
        <taxon>Ecdysozoa</taxon>
        <taxon>Arthropoda</taxon>
        <taxon>Hexapoda</taxon>
        <taxon>Insecta</taxon>
        <taxon>Pterygota</taxon>
        <taxon>Neoptera</taxon>
        <taxon>Endopterygota</taxon>
        <taxon>Diptera</taxon>
        <taxon>Brachycera</taxon>
        <taxon>Muscomorpha</taxon>
        <taxon>Ephydroidea</taxon>
        <taxon>Drosophilidae</taxon>
        <taxon>Scaptodrosophila</taxon>
    </lineage>
</organism>